<accession>A0A0A7EEZ3</accession>
<proteinExistence type="predicted"/>
<dbReference type="STRING" id="1348114.OM33_05025"/>
<evidence type="ECO:0000313" key="2">
    <source>
        <dbReference type="EMBL" id="AIY64582.1"/>
    </source>
</evidence>
<dbReference type="AlphaFoldDB" id="A0A0A7EEZ3"/>
<evidence type="ECO:0000313" key="3">
    <source>
        <dbReference type="Proteomes" id="UP000030341"/>
    </source>
</evidence>
<keyword evidence="1" id="KW-1133">Transmembrane helix</keyword>
<keyword evidence="1" id="KW-0472">Membrane</keyword>
<evidence type="ECO:0000256" key="1">
    <source>
        <dbReference type="SAM" id="Phobius"/>
    </source>
</evidence>
<dbReference type="RefSeq" id="WP_038639527.1">
    <property type="nucleotide sequence ID" value="NZ_CP009888.1"/>
</dbReference>
<gene>
    <name evidence="2" type="ORF">OM33_05025</name>
</gene>
<dbReference type="Proteomes" id="UP000030341">
    <property type="component" value="Chromosome 1"/>
</dbReference>
<organism evidence="2 3">
    <name type="scientific">Pseudoalteromonas piratica</name>
    <dbReference type="NCBI Taxonomy" id="1348114"/>
    <lineage>
        <taxon>Bacteria</taxon>
        <taxon>Pseudomonadati</taxon>
        <taxon>Pseudomonadota</taxon>
        <taxon>Gammaproteobacteria</taxon>
        <taxon>Alteromonadales</taxon>
        <taxon>Pseudoalteromonadaceae</taxon>
        <taxon>Pseudoalteromonas</taxon>
    </lineage>
</organism>
<reference evidence="2 3" key="1">
    <citation type="submission" date="2014-11" db="EMBL/GenBank/DDBJ databases">
        <title>Complete Genome Sequence of Pseudoalteromonas sp. Strain OCN003 Isolated from Kaneohe Bay, Oahu, Hawaii.</title>
        <authorList>
            <person name="Beurmann S."/>
            <person name="Videau P."/>
            <person name="Ushijima B."/>
            <person name="Smith A.M."/>
            <person name="Aeby G.S."/>
            <person name="Callahan S.M."/>
            <person name="Belcaid M."/>
        </authorList>
    </citation>
    <scope>NUCLEOTIDE SEQUENCE [LARGE SCALE GENOMIC DNA]</scope>
    <source>
        <strain evidence="2 3">OCN003</strain>
    </source>
</reference>
<dbReference type="KEGG" id="pseo:OM33_05025"/>
<keyword evidence="1" id="KW-0812">Transmembrane</keyword>
<sequence length="380" mass="43359">MIQKIIKKCQSVFESLIYVSRDDGLINLTGERFSQKKSRLLNVFSIRLLTRNEVKEKVKSFPITSSKELVQAIKLYKETTFDLSVMNVVYYKFPESNGQVRVVFWTFEKKLGDNHLFCIPEFVLFTLNQNAEHELFKINRAQDSYYVLANNTSLNSIQSSMSLTSDAQYAFSLGAPFGSEIKEVYEPNFTELIKKNIKRLTLNSLPGFYVSKKRANEGSQLSIAFFYKLLGGVIASWIIYAVVLSALLNLQLSSAEEKLATSRTEIGELLVEYQDVANQVVLLNQQINEFNRYPDINYIVSVLSKTIQGENVNFRRMSITQDKIIVVLEALSASEYIATLKSQAEVANAKLQNDVRKVNGNFERFTVEFKVRDSEVNDVI</sequence>
<name>A0A0A7EEZ3_9GAMM</name>
<keyword evidence="3" id="KW-1185">Reference proteome</keyword>
<feature type="transmembrane region" description="Helical" evidence="1">
    <location>
        <begin position="225"/>
        <end position="248"/>
    </location>
</feature>
<dbReference type="EMBL" id="CP009888">
    <property type="protein sequence ID" value="AIY64582.1"/>
    <property type="molecule type" value="Genomic_DNA"/>
</dbReference>
<dbReference type="HOGENOM" id="CLU_727348_0_0_6"/>
<protein>
    <submittedName>
        <fullName evidence="2">Uncharacterized protein</fullName>
    </submittedName>
</protein>